<reference evidence="2" key="1">
    <citation type="submission" date="2020-05" db="EMBL/GenBank/DDBJ databases">
        <authorList>
            <person name="Chiriac C."/>
            <person name="Salcher M."/>
            <person name="Ghai R."/>
            <person name="Kavagutti S V."/>
        </authorList>
    </citation>
    <scope>NUCLEOTIDE SEQUENCE</scope>
</reference>
<keyword evidence="1" id="KW-1133">Transmembrane helix</keyword>
<proteinExistence type="predicted"/>
<accession>A0A6J7EXG2</accession>
<evidence type="ECO:0000313" key="2">
    <source>
        <dbReference type="EMBL" id="CAB4884829.1"/>
    </source>
</evidence>
<keyword evidence="1" id="KW-0472">Membrane</keyword>
<organism evidence="2">
    <name type="scientific">freshwater metagenome</name>
    <dbReference type="NCBI Taxonomy" id="449393"/>
    <lineage>
        <taxon>unclassified sequences</taxon>
        <taxon>metagenomes</taxon>
        <taxon>ecological metagenomes</taxon>
    </lineage>
</organism>
<gene>
    <name evidence="2" type="ORF">UFOPK3482_00530</name>
</gene>
<name>A0A6J7EXG2_9ZZZZ</name>
<protein>
    <submittedName>
        <fullName evidence="2">Unannotated protein</fullName>
    </submittedName>
</protein>
<dbReference type="EMBL" id="CAFBLZ010000033">
    <property type="protein sequence ID" value="CAB4884829.1"/>
    <property type="molecule type" value="Genomic_DNA"/>
</dbReference>
<dbReference type="AlphaFoldDB" id="A0A6J7EXG2"/>
<sequence length="81" mass="8857">MITSLTQAIQRLPMVNQEGGAMPGKGLTVLETITYFVVAPILAFAVISAISWFASAPKKEKRDVVNRIDDEDDNSFLTMIA</sequence>
<keyword evidence="1" id="KW-0812">Transmembrane</keyword>
<feature type="transmembrane region" description="Helical" evidence="1">
    <location>
        <begin position="33"/>
        <end position="54"/>
    </location>
</feature>
<evidence type="ECO:0000256" key="1">
    <source>
        <dbReference type="SAM" id="Phobius"/>
    </source>
</evidence>